<evidence type="ECO:0000313" key="4">
    <source>
        <dbReference type="Proteomes" id="UP000187209"/>
    </source>
</evidence>
<feature type="repeat" description="TPR" evidence="1">
    <location>
        <begin position="16"/>
        <end position="49"/>
    </location>
</feature>
<evidence type="ECO:0000313" key="3">
    <source>
        <dbReference type="EMBL" id="OMJ75062.1"/>
    </source>
</evidence>
<name>A0A1R2BE77_9CILI</name>
<dbReference type="OrthoDB" id="326615at2759"/>
<evidence type="ECO:0000256" key="2">
    <source>
        <dbReference type="SAM" id="Coils"/>
    </source>
</evidence>
<comment type="caution">
    <text evidence="3">The sequence shown here is derived from an EMBL/GenBank/DDBJ whole genome shotgun (WGS) entry which is preliminary data.</text>
</comment>
<dbReference type="PROSITE" id="PS50096">
    <property type="entry name" value="IQ"/>
    <property type="match status" value="1"/>
</dbReference>
<gene>
    <name evidence="3" type="ORF">SteCoe_25871</name>
</gene>
<keyword evidence="2" id="KW-0175">Coiled coil</keyword>
<accession>A0A1R2BE77</accession>
<dbReference type="AlphaFoldDB" id="A0A1R2BE77"/>
<dbReference type="InterPro" id="IPR019734">
    <property type="entry name" value="TPR_rpt"/>
</dbReference>
<sequence length="301" mass="35270">MLKYIIDENTRIQLMAMTFKNLGFLFKQMDQVDESIKYYYKVTDIAKKAQIDSSLLSDVYLNIAEIESGRNKHEEALEYALKTIKYLKFKYLKNSELTRNLVMGFLRAGVEYQNVNMQDEAESNLRKALDISRTHFGFRDTLTLQVKRALSTYTTRLKPQSPVSFMQKYTKRPKSQESVKNISNNPMRVITNPYTKSDFYFSPQLPLVTNHSAFTSAHTTPKTACSSRKINLAKFKSQERTAAIIIQSWWRKIRARKVYLAIKAEVEMKKAERKARKAVEEYEKLKRASERLRKNCKFNNF</sequence>
<protein>
    <submittedName>
        <fullName evidence="3">Uncharacterized protein</fullName>
    </submittedName>
</protein>
<dbReference type="Gene3D" id="1.25.40.10">
    <property type="entry name" value="Tetratricopeptide repeat domain"/>
    <property type="match status" value="1"/>
</dbReference>
<feature type="coiled-coil region" evidence="2">
    <location>
        <begin position="261"/>
        <end position="295"/>
    </location>
</feature>
<dbReference type="EMBL" id="MPUH01000712">
    <property type="protein sequence ID" value="OMJ75062.1"/>
    <property type="molecule type" value="Genomic_DNA"/>
</dbReference>
<keyword evidence="1" id="KW-0802">TPR repeat</keyword>
<dbReference type="InterPro" id="IPR011990">
    <property type="entry name" value="TPR-like_helical_dom_sf"/>
</dbReference>
<dbReference type="Proteomes" id="UP000187209">
    <property type="component" value="Unassembled WGS sequence"/>
</dbReference>
<keyword evidence="4" id="KW-1185">Reference proteome</keyword>
<proteinExistence type="predicted"/>
<dbReference type="SUPFAM" id="SSF48452">
    <property type="entry name" value="TPR-like"/>
    <property type="match status" value="1"/>
</dbReference>
<dbReference type="Pfam" id="PF13424">
    <property type="entry name" value="TPR_12"/>
    <property type="match status" value="1"/>
</dbReference>
<organism evidence="3 4">
    <name type="scientific">Stentor coeruleus</name>
    <dbReference type="NCBI Taxonomy" id="5963"/>
    <lineage>
        <taxon>Eukaryota</taxon>
        <taxon>Sar</taxon>
        <taxon>Alveolata</taxon>
        <taxon>Ciliophora</taxon>
        <taxon>Postciliodesmatophora</taxon>
        <taxon>Heterotrichea</taxon>
        <taxon>Heterotrichida</taxon>
        <taxon>Stentoridae</taxon>
        <taxon>Stentor</taxon>
    </lineage>
</organism>
<reference evidence="3 4" key="1">
    <citation type="submission" date="2016-11" db="EMBL/GenBank/DDBJ databases">
        <title>The macronuclear genome of Stentor coeruleus: a giant cell with tiny introns.</title>
        <authorList>
            <person name="Slabodnick M."/>
            <person name="Ruby J.G."/>
            <person name="Reiff S.B."/>
            <person name="Swart E.C."/>
            <person name="Gosai S."/>
            <person name="Prabakaran S."/>
            <person name="Witkowska E."/>
            <person name="Larue G.E."/>
            <person name="Fisher S."/>
            <person name="Freeman R.M."/>
            <person name="Gunawardena J."/>
            <person name="Chu W."/>
            <person name="Stover N.A."/>
            <person name="Gregory B.D."/>
            <person name="Nowacki M."/>
            <person name="Derisi J."/>
            <person name="Roy S.W."/>
            <person name="Marshall W.F."/>
            <person name="Sood P."/>
        </authorList>
    </citation>
    <scope>NUCLEOTIDE SEQUENCE [LARGE SCALE GENOMIC DNA]</scope>
    <source>
        <strain evidence="3">WM001</strain>
    </source>
</reference>
<dbReference type="PROSITE" id="PS50005">
    <property type="entry name" value="TPR"/>
    <property type="match status" value="1"/>
</dbReference>
<dbReference type="SMART" id="SM00028">
    <property type="entry name" value="TPR"/>
    <property type="match status" value="3"/>
</dbReference>
<evidence type="ECO:0000256" key="1">
    <source>
        <dbReference type="PROSITE-ProRule" id="PRU00339"/>
    </source>
</evidence>